<evidence type="ECO:0000313" key="2">
    <source>
        <dbReference type="EMBL" id="KAG9441190.1"/>
    </source>
</evidence>
<proteinExistence type="predicted"/>
<gene>
    <name evidence="2" type="ORF">H6P81_017044</name>
</gene>
<protein>
    <submittedName>
        <fullName evidence="2">Uncharacterized protein</fullName>
    </submittedName>
</protein>
<sequence>MWSSAWLFTSTNLHILFFLFLRRQALRLLNHIYAYQHNLSLEAWKDWNKSDTPKTAKRAYVDEAPHHLWEGFFDGTPGLKRLRPMRPIKNVRMWDQHIDRAPRVRITLLPGTTQSRTHSTALRCHFPKNLILVPNYFKKESSSGAPSIRGNDFREEKRGASDVRLTPGRRQLFEDRTLVCQISLSPCGVSKFEFQTPPLDVTFTGRRYGGVTRLLEYKYALAPLFSFHPRNSLRFLLALTLSLSSPSRRG</sequence>
<name>A0AAV7DZ23_ARIFI</name>
<organism evidence="2 3">
    <name type="scientific">Aristolochia fimbriata</name>
    <name type="common">White veined hardy Dutchman's pipe vine</name>
    <dbReference type="NCBI Taxonomy" id="158543"/>
    <lineage>
        <taxon>Eukaryota</taxon>
        <taxon>Viridiplantae</taxon>
        <taxon>Streptophyta</taxon>
        <taxon>Embryophyta</taxon>
        <taxon>Tracheophyta</taxon>
        <taxon>Spermatophyta</taxon>
        <taxon>Magnoliopsida</taxon>
        <taxon>Magnoliidae</taxon>
        <taxon>Piperales</taxon>
        <taxon>Aristolochiaceae</taxon>
        <taxon>Aristolochia</taxon>
    </lineage>
</organism>
<dbReference type="Proteomes" id="UP000825729">
    <property type="component" value="Unassembled WGS sequence"/>
</dbReference>
<evidence type="ECO:0000313" key="3">
    <source>
        <dbReference type="Proteomes" id="UP000825729"/>
    </source>
</evidence>
<dbReference type="EMBL" id="JAINDJ010000007">
    <property type="protein sequence ID" value="KAG9441190.1"/>
    <property type="molecule type" value="Genomic_DNA"/>
</dbReference>
<accession>A0AAV7DZ23</accession>
<reference evidence="2 3" key="1">
    <citation type="submission" date="2021-07" db="EMBL/GenBank/DDBJ databases">
        <title>The Aristolochia fimbriata genome: insights into angiosperm evolution, floral development and chemical biosynthesis.</title>
        <authorList>
            <person name="Jiao Y."/>
        </authorList>
    </citation>
    <scope>NUCLEOTIDE SEQUENCE [LARGE SCALE GENOMIC DNA]</scope>
    <source>
        <strain evidence="2">IBCAS-2021</strain>
        <tissue evidence="2">Leaf</tissue>
    </source>
</reference>
<comment type="caution">
    <text evidence="2">The sequence shown here is derived from an EMBL/GenBank/DDBJ whole genome shotgun (WGS) entry which is preliminary data.</text>
</comment>
<keyword evidence="3" id="KW-1185">Reference proteome</keyword>
<keyword evidence="1" id="KW-0732">Signal</keyword>
<dbReference type="AlphaFoldDB" id="A0AAV7DZ23"/>
<feature type="chain" id="PRO_5043529529" evidence="1">
    <location>
        <begin position="28"/>
        <end position="250"/>
    </location>
</feature>
<evidence type="ECO:0000256" key="1">
    <source>
        <dbReference type="SAM" id="SignalP"/>
    </source>
</evidence>
<feature type="signal peptide" evidence="1">
    <location>
        <begin position="1"/>
        <end position="27"/>
    </location>
</feature>